<dbReference type="KEGG" id="tga:TGAM_1282"/>
<dbReference type="Proteomes" id="UP000001488">
    <property type="component" value="Chromosome"/>
</dbReference>
<dbReference type="SMART" id="SM00471">
    <property type="entry name" value="HDc"/>
    <property type="match status" value="1"/>
</dbReference>
<evidence type="ECO:0000313" key="3">
    <source>
        <dbReference type="Proteomes" id="UP000001488"/>
    </source>
</evidence>
<dbReference type="InterPro" id="IPR003607">
    <property type="entry name" value="HD/PDEase_dom"/>
</dbReference>
<evidence type="ECO:0000259" key="1">
    <source>
        <dbReference type="SMART" id="SM00471"/>
    </source>
</evidence>
<dbReference type="SUPFAM" id="SSF109604">
    <property type="entry name" value="HD-domain/PDEase-like"/>
    <property type="match status" value="1"/>
</dbReference>
<gene>
    <name evidence="2" type="ordered locus">TGAM_1282</name>
</gene>
<protein>
    <submittedName>
        <fullName evidence="2">Phosphohydrolase, putative</fullName>
    </submittedName>
</protein>
<dbReference type="Gene3D" id="1.10.3210.10">
    <property type="entry name" value="Hypothetical protein af1432"/>
    <property type="match status" value="1"/>
</dbReference>
<proteinExistence type="predicted"/>
<keyword evidence="3" id="KW-1185">Reference proteome</keyword>
<feature type="domain" description="HD/PDEase" evidence="1">
    <location>
        <begin position="93"/>
        <end position="226"/>
    </location>
</feature>
<reference evidence="2 3" key="1">
    <citation type="journal article" date="2007" name="Genome Biol.">
        <title>Genome analysis and genome-wide proteomics of Thermococcus gammatolerans, the most radioresistant organism known amongst the Archaea.</title>
        <authorList>
            <person name="Zivanovic Y."/>
            <person name="Armengaud J."/>
            <person name="Lagorce A."/>
            <person name="Leplat C."/>
            <person name="Guerin P."/>
            <person name="Dutertre M."/>
            <person name="Anthouard V."/>
            <person name="Forterre P."/>
            <person name="Wincker P."/>
            <person name="Confalonieri F."/>
        </authorList>
    </citation>
    <scope>NUCLEOTIDE SEQUENCE [LARGE SCALE GENOMIC DNA]</scope>
    <source>
        <strain evidence="3">DSM 15229 / JCM 11827 / EJ3</strain>
    </source>
</reference>
<dbReference type="PaxDb" id="593117-TGAM_1282"/>
<dbReference type="PANTHER" id="PTHR40517:SF1">
    <property type="entry name" value="METAL-DEPENDENT PHOSPHOHYDROLASE, HD SUPERFAMILY-RELATED"/>
    <property type="match status" value="1"/>
</dbReference>
<dbReference type="InterPro" id="IPR039967">
    <property type="entry name" value="MJ1020-like"/>
</dbReference>
<keyword evidence="2" id="KW-0378">Hydrolase</keyword>
<sequence length="303" mass="35038">MIPFPFLFSLGSKTCATSGFRAWALETSAFKTLKTPKPPPPEVVKMYSEEEILREIRELFEDERLYRAYERTFKEYHYYFDTTNYIVLNVYQFNDHGPVHVLLTTRRALELLRIITKFGIQTTAEKLGKPFWWSKFIVAFGALFHDIGNMIHRINHYEFSAFLAEPIIDKLVNEFEKRDPLLLKALTLNAIYTHDEHVPCTTIEGSLVTIADGCDMESGRSRLAYKKDRVDIHSVSALAIERVEIREGDERQPVLIEIWMKHPAGIFQVDEILTKKVKSSLLTGKVKLRIHTGKDGETLEKVI</sequence>
<organism evidence="2 3">
    <name type="scientific">Thermococcus gammatolerans (strain DSM 15229 / JCM 11827 / EJ3)</name>
    <dbReference type="NCBI Taxonomy" id="593117"/>
    <lineage>
        <taxon>Archaea</taxon>
        <taxon>Methanobacteriati</taxon>
        <taxon>Methanobacteriota</taxon>
        <taxon>Thermococci</taxon>
        <taxon>Thermococcales</taxon>
        <taxon>Thermococcaceae</taxon>
        <taxon>Thermococcus</taxon>
    </lineage>
</organism>
<dbReference type="STRING" id="593117.TGAM_1282"/>
<dbReference type="HOGENOM" id="CLU_068640_0_0_2"/>
<dbReference type="PATRIC" id="fig|593117.10.peg.1280"/>
<dbReference type="GO" id="GO:0016787">
    <property type="term" value="F:hydrolase activity"/>
    <property type="evidence" value="ECO:0007669"/>
    <property type="project" value="UniProtKB-KW"/>
</dbReference>
<dbReference type="AlphaFoldDB" id="C5A6C2"/>
<dbReference type="eggNOG" id="arCOG04230">
    <property type="taxonomic scope" value="Archaea"/>
</dbReference>
<accession>C5A6C2</accession>
<dbReference type="EMBL" id="CP001398">
    <property type="protein sequence ID" value="ACS33784.1"/>
    <property type="molecule type" value="Genomic_DNA"/>
</dbReference>
<dbReference type="PANTHER" id="PTHR40517">
    <property type="entry name" value="METAL-DEPENDENT PHOSPHOHYDROLASE, HD SUPERFAMILY-RELATED"/>
    <property type="match status" value="1"/>
</dbReference>
<name>C5A6C2_THEGJ</name>
<evidence type="ECO:0000313" key="2">
    <source>
        <dbReference type="EMBL" id="ACS33784.1"/>
    </source>
</evidence>